<dbReference type="GO" id="GO:0005737">
    <property type="term" value="C:cytoplasm"/>
    <property type="evidence" value="ECO:0007669"/>
    <property type="project" value="TreeGrafter"/>
</dbReference>
<feature type="region of interest" description="Disordered" evidence="1">
    <location>
        <begin position="1704"/>
        <end position="1746"/>
    </location>
</feature>
<feature type="compositionally biased region" description="Low complexity" evidence="1">
    <location>
        <begin position="1623"/>
        <end position="1634"/>
    </location>
</feature>
<feature type="compositionally biased region" description="Pro residues" evidence="1">
    <location>
        <begin position="1635"/>
        <end position="1648"/>
    </location>
</feature>
<keyword evidence="4" id="KW-1185">Reference proteome</keyword>
<feature type="region of interest" description="Disordered" evidence="1">
    <location>
        <begin position="1417"/>
        <end position="1496"/>
    </location>
</feature>
<dbReference type="Proteomes" id="UP000239649">
    <property type="component" value="Unassembled WGS sequence"/>
</dbReference>
<feature type="compositionally biased region" description="Acidic residues" evidence="1">
    <location>
        <begin position="1463"/>
        <end position="1478"/>
    </location>
</feature>
<evidence type="ECO:0000313" key="3">
    <source>
        <dbReference type="EMBL" id="PSC69692.1"/>
    </source>
</evidence>
<dbReference type="STRING" id="554055.A0A2P6V6I4"/>
<dbReference type="OrthoDB" id="511390at2759"/>
<feature type="compositionally biased region" description="Acidic residues" evidence="1">
    <location>
        <begin position="874"/>
        <end position="888"/>
    </location>
</feature>
<organism evidence="3 4">
    <name type="scientific">Micractinium conductrix</name>
    <dbReference type="NCBI Taxonomy" id="554055"/>
    <lineage>
        <taxon>Eukaryota</taxon>
        <taxon>Viridiplantae</taxon>
        <taxon>Chlorophyta</taxon>
        <taxon>core chlorophytes</taxon>
        <taxon>Trebouxiophyceae</taxon>
        <taxon>Chlorellales</taxon>
        <taxon>Chlorellaceae</taxon>
        <taxon>Chlorella clade</taxon>
        <taxon>Micractinium</taxon>
    </lineage>
</organism>
<evidence type="ECO:0000256" key="1">
    <source>
        <dbReference type="SAM" id="MobiDB-lite"/>
    </source>
</evidence>
<protein>
    <submittedName>
        <fullName evidence="3">Transducin WD40 repeat-like superfamily</fullName>
    </submittedName>
</protein>
<proteinExistence type="predicted"/>
<evidence type="ECO:0000313" key="4">
    <source>
        <dbReference type="Proteomes" id="UP000239649"/>
    </source>
</evidence>
<dbReference type="SUPFAM" id="SSF82171">
    <property type="entry name" value="DPP6 N-terminal domain-like"/>
    <property type="match status" value="1"/>
</dbReference>
<feature type="compositionally biased region" description="Polar residues" evidence="1">
    <location>
        <begin position="1484"/>
        <end position="1496"/>
    </location>
</feature>
<dbReference type="PANTHER" id="PTHR12289">
    <property type="entry name" value="METAXIN RELATED"/>
    <property type="match status" value="1"/>
</dbReference>
<dbReference type="Pfam" id="PF17172">
    <property type="entry name" value="GST_N_4"/>
    <property type="match status" value="1"/>
</dbReference>
<feature type="region of interest" description="Disordered" evidence="1">
    <location>
        <begin position="1293"/>
        <end position="1313"/>
    </location>
</feature>
<comment type="caution">
    <text evidence="3">The sequence shown here is derived from an EMBL/GenBank/DDBJ whole genome shotgun (WGS) entry which is preliminary data.</text>
</comment>
<sequence length="1937" mass="198446">MVDHEGHVKEITWHAEVQQGGDQATIFPVIHDYARPQDAPAELLGAAAHGALACPPAVGTTTALEACLLAALAGVLLACVSPFVTKAEALLRFAGIPYSKLVASCHSSSAASSASCSHFIMRHLVSSGAAPAEMLHPSGDAERAAALAVTRMCDTDLAAAIVYERWALDERWASYMRAVLAPYRLPAGVRWLAARMGRRHMLAQVVAQGYGRHSAADQEALVREELAALSTLLGGRRYFFSDAGPHAVDAAAFGVLDQMAAGVPCTHPGCLLWHGIPAGAQAGQPAPEVDEGLLPHAVHLQPTTPLDGTLPGVAFKAPPLLAWHPAADRLLTASTAALVEYDAVSGARRNLVEPGGLPLRVRYTPSGGAVVLLTRERAIYAWSTNSWKRRVLLAPDPKYAGKKLAAGLLAISGGQHPVVYWTPLGKNTVRMVPTVTVDVPRGAKPDKESVPGVKLKTENKKPIVALAAHPAERSTIFVLLADGTLQVCSVAGAAMAANFALPIAAVSPQAERVELHAWPHPILPGGALLAVEAAVSGVSILEAAPRQEPRLLGTLSFGPGSVICGVGLLANGLLCAAGLMASGNVQVQAWQLMGDSREVQVLPTVAAPSTVWDALQSVAGKAALSDVSGESAMTRLHFHPHSGAIAVSTTLRGREGEAAHARVPLLHLVDGADPAGAPTGTPIHTGLGFWTARDSSDSTVSKLRFPRYAYVVSSGKVASYDLTHGMLADFLALPPANSAEQERRLVQAVRSPKQAAWLAFSKVLSRKREGAPLSPGQCEFSLVRDSEAALTTGQWMLPGAGGAFVGADDELAVVLSNSGRSLSVYDTGKLTSNAAKPLYVAELKEGLMAAVYPGPPVHIPAPPVPPPRSAANGDDADDSDDSDAGEDDEAIAARREWEAGERRRLEAPRLVLLRTQSNQLCLAEVSPSAVTYTNKSRVLPVRATLALRSGEAVVQVAWQSLMPADNSFHSGCDGAGSVAAAVAAVLTSQRLLLVNERLAVVASAGIPSDMGLPASCLWMGPALLVSTTIGQVLQVCWDGKLVHLCSLLGGASPALLGALADRLLIATRPKGTDRAEVCGRGVSVLQPLLLGWASLAQRRLVPGGAPRVRQKLRTLVASYDASHLGVAALERLASAGFADVAAAVASSSDSAAITLAHKAVFQAAAGDWQPLLLMVMQEWEQSTLHPGPPPRSSQLYGKMVALARSCQQYGRFRDARTLLEAAGAHGELLALCVFQGDFQGLQAHARQAGRDVERLADQLMAVNENAFVHGTTDRSLYGGRANVEDWRIAVGDGGGAPARRATADQDGADGDTASAAQMENEIEVAPAGRLPFQEASLQVLSASEPAPAIVGDEGQPIDGLDLGTLEAYVGVTGATVIKPAVSTPTAAAAGAAAAVMAAAAGAGPGLSRMETGFSELSNPLELGGRAGGYASSEGDPSVRGPPAVHDETAAQAAARADFRRDTADDEDDFFSSDDDSAPTEDSRSVTSMATPSVSGSQRFKIAIKSAEEVQSQPRAGDLGALRAAAQGLRLGGPGSVGGSTDSTPFGTSRSAASMSIARSSSLTGARPGMLVPPPAATGRLAKPPSISGSESGTSAAASAADAAAAAAPAAAPVVGDPFANLFGLGSPAPSGSIPSVPPPPPPPAPKPAPAATGPMRPQPPAPPAQTSLLAGWDDFEALFAAPAAQPAASSAPAAASAGAFGPVSFPPPPAARSASPPKPLPSPQQPKGSPAPAVAPPAAAMAAASGSSMKRSGSVSELAPKAAKQAVTEGLAAFAAGRWDAAATQFGKAVDEAGREGGAFGAQALQLFVAARLLAGAARAPPPRAARLARFAVALPLLENEPQQRVSAVAFAIESNMAAGNYGYAADHLTWLVIQATSGVGGLNAKGLQNKLNACDRAGGGNAALAGDEDRDSFAAIVSACSSRGEAEELVANIVNS</sequence>
<feature type="region of interest" description="Disordered" evidence="1">
    <location>
        <begin position="1623"/>
        <end position="1669"/>
    </location>
</feature>
<feature type="compositionally biased region" description="Pro residues" evidence="1">
    <location>
        <begin position="1704"/>
        <end position="1724"/>
    </location>
</feature>
<dbReference type="InterPro" id="IPR012336">
    <property type="entry name" value="Thioredoxin-like_fold"/>
</dbReference>
<feature type="compositionally biased region" description="Low complexity" evidence="1">
    <location>
        <begin position="1548"/>
        <end position="1561"/>
    </location>
</feature>
<accession>A0A2P6V6I4</accession>
<evidence type="ECO:0000259" key="2">
    <source>
        <dbReference type="Pfam" id="PF17172"/>
    </source>
</evidence>
<feature type="region of interest" description="Disordered" evidence="1">
    <location>
        <begin position="858"/>
        <end position="888"/>
    </location>
</feature>
<feature type="domain" description="Thioredoxin-like fold" evidence="2">
    <location>
        <begin position="82"/>
        <end position="170"/>
    </location>
</feature>
<dbReference type="InterPro" id="IPR050931">
    <property type="entry name" value="Mito_Protein_Transport_Metaxin"/>
</dbReference>
<reference evidence="3 4" key="1">
    <citation type="journal article" date="2018" name="Plant J.">
        <title>Genome sequences of Chlorella sorokiniana UTEX 1602 and Micractinium conductrix SAG 241.80: implications to maltose excretion by a green alga.</title>
        <authorList>
            <person name="Arriola M.B."/>
            <person name="Velmurugan N."/>
            <person name="Zhang Y."/>
            <person name="Plunkett M.H."/>
            <person name="Hondzo H."/>
            <person name="Barney B.M."/>
        </authorList>
    </citation>
    <scope>NUCLEOTIDE SEQUENCE [LARGE SCALE GENOMIC DNA]</scope>
    <source>
        <strain evidence="3 4">SAG 241.80</strain>
    </source>
</reference>
<dbReference type="EMBL" id="LHPF02000025">
    <property type="protein sequence ID" value="PSC69692.1"/>
    <property type="molecule type" value="Genomic_DNA"/>
</dbReference>
<feature type="region of interest" description="Disordered" evidence="1">
    <location>
        <begin position="1530"/>
        <end position="1593"/>
    </location>
</feature>
<gene>
    <name evidence="3" type="ORF">C2E20_6886</name>
</gene>
<feature type="compositionally biased region" description="Low complexity" evidence="1">
    <location>
        <begin position="1725"/>
        <end position="1746"/>
    </location>
</feature>
<feature type="compositionally biased region" description="Pro residues" evidence="1">
    <location>
        <begin position="858"/>
        <end position="868"/>
    </location>
</feature>
<dbReference type="PANTHER" id="PTHR12289:SF41">
    <property type="entry name" value="FAILED AXON CONNECTIONS-RELATED"/>
    <property type="match status" value="1"/>
</dbReference>
<name>A0A2P6V6I4_9CHLO</name>